<proteinExistence type="predicted"/>
<protein>
    <submittedName>
        <fullName evidence="2">Uncharacterized protein</fullName>
    </submittedName>
</protein>
<reference evidence="2" key="1">
    <citation type="journal article" date="2021" name="Sci. Rep.">
        <title>Diploid genomic architecture of Nitzschia inconspicua, an elite biomass production diatom.</title>
        <authorList>
            <person name="Oliver A."/>
            <person name="Podell S."/>
            <person name="Pinowska A."/>
            <person name="Traller J.C."/>
            <person name="Smith S.R."/>
            <person name="McClure R."/>
            <person name="Beliaev A."/>
            <person name="Bohutskyi P."/>
            <person name="Hill E.A."/>
            <person name="Rabines A."/>
            <person name="Zheng H."/>
            <person name="Allen L.Z."/>
            <person name="Kuo A."/>
            <person name="Grigoriev I.V."/>
            <person name="Allen A.E."/>
            <person name="Hazlebeck D."/>
            <person name="Allen E.E."/>
        </authorList>
    </citation>
    <scope>NUCLEOTIDE SEQUENCE</scope>
    <source>
        <strain evidence="2">Hildebrandi</strain>
    </source>
</reference>
<evidence type="ECO:0000313" key="2">
    <source>
        <dbReference type="EMBL" id="KAG7350899.1"/>
    </source>
</evidence>
<dbReference type="EMBL" id="JAGRRH010000018">
    <property type="protein sequence ID" value="KAG7350899.1"/>
    <property type="molecule type" value="Genomic_DNA"/>
</dbReference>
<gene>
    <name evidence="2" type="ORF">IV203_010259</name>
</gene>
<sequence length="128" mass="14028">MQLQGAEMNQFLRLCEGQHVNRPDTDSDNDSGWNDMPGLISPQDDDDDEDDDSLNDLPDLLPSDESASDEEEEVKNTGTNSSHQTSYPESINCTVPTIINMPDDATDAAISPPQCYPRQNGPLECLAT</sequence>
<reference evidence="2" key="2">
    <citation type="submission" date="2021-04" db="EMBL/GenBank/DDBJ databases">
        <authorList>
            <person name="Podell S."/>
        </authorList>
    </citation>
    <scope>NUCLEOTIDE SEQUENCE</scope>
    <source>
        <strain evidence="2">Hildebrandi</strain>
    </source>
</reference>
<comment type="caution">
    <text evidence="2">The sequence shown here is derived from an EMBL/GenBank/DDBJ whole genome shotgun (WGS) entry which is preliminary data.</text>
</comment>
<dbReference type="Proteomes" id="UP000693970">
    <property type="component" value="Unassembled WGS sequence"/>
</dbReference>
<keyword evidence="3" id="KW-1185">Reference proteome</keyword>
<feature type="region of interest" description="Disordered" evidence="1">
    <location>
        <begin position="14"/>
        <end position="128"/>
    </location>
</feature>
<evidence type="ECO:0000313" key="3">
    <source>
        <dbReference type="Proteomes" id="UP000693970"/>
    </source>
</evidence>
<feature type="compositionally biased region" description="Low complexity" evidence="1">
    <location>
        <begin position="55"/>
        <end position="65"/>
    </location>
</feature>
<feature type="compositionally biased region" description="Polar residues" evidence="1">
    <location>
        <begin position="76"/>
        <end position="97"/>
    </location>
</feature>
<name>A0A9K3KVR6_9STRA</name>
<evidence type="ECO:0000256" key="1">
    <source>
        <dbReference type="SAM" id="MobiDB-lite"/>
    </source>
</evidence>
<organism evidence="2 3">
    <name type="scientific">Nitzschia inconspicua</name>
    <dbReference type="NCBI Taxonomy" id="303405"/>
    <lineage>
        <taxon>Eukaryota</taxon>
        <taxon>Sar</taxon>
        <taxon>Stramenopiles</taxon>
        <taxon>Ochrophyta</taxon>
        <taxon>Bacillariophyta</taxon>
        <taxon>Bacillariophyceae</taxon>
        <taxon>Bacillariophycidae</taxon>
        <taxon>Bacillariales</taxon>
        <taxon>Bacillariaceae</taxon>
        <taxon>Nitzschia</taxon>
    </lineage>
</organism>
<accession>A0A9K3KVR6</accession>
<dbReference type="AlphaFoldDB" id="A0A9K3KVR6"/>
<feature type="compositionally biased region" description="Acidic residues" evidence="1">
    <location>
        <begin position="43"/>
        <end position="54"/>
    </location>
</feature>